<evidence type="ECO:0008006" key="4">
    <source>
        <dbReference type="Google" id="ProtNLM"/>
    </source>
</evidence>
<keyword evidence="3" id="KW-1185">Reference proteome</keyword>
<evidence type="ECO:0000256" key="1">
    <source>
        <dbReference type="SAM" id="SignalP"/>
    </source>
</evidence>
<name>A0A8E2JC81_9PEZI</name>
<sequence length="303" mass="34126">MFSICNPFRSLTLVLLIAAPAVLAVNQMIIQNNCPYPIYYWVVEHAIHVPDKAYTRVEPYDAVSEGFRNPEIGGISVKLGTYPRYSAYDTGDGIPHEIGIVQMEYDYNDDGFWYDMSNIDCERLGHSKYCPFFLEGYKVETTEKRCRDVQCTLGNCAGVYHTPHPDPVYHCSTGTFGLANFLEWHMAATPHSQHTLGHYGIDEEDISDDGHCCAKINISKPANFHGCRRPSTSTSIPSHLNTTNSLKSAALRGHMQHIFSTSKEFFSISFVHKEAYQKYPTPITSRLSSVISFKRTMAVTQTT</sequence>
<feature type="chain" id="PRO_5034180132" description="Osmotin, thaumatin-like protein" evidence="1">
    <location>
        <begin position="25"/>
        <end position="303"/>
    </location>
</feature>
<dbReference type="Pfam" id="PF04681">
    <property type="entry name" value="Bys1"/>
    <property type="match status" value="1"/>
</dbReference>
<evidence type="ECO:0000313" key="3">
    <source>
        <dbReference type="Proteomes" id="UP000250266"/>
    </source>
</evidence>
<proteinExistence type="predicted"/>
<feature type="signal peptide" evidence="1">
    <location>
        <begin position="1"/>
        <end position="24"/>
    </location>
</feature>
<organism evidence="2 3">
    <name type="scientific">Lepidopterella palustris CBS 459.81</name>
    <dbReference type="NCBI Taxonomy" id="1314670"/>
    <lineage>
        <taxon>Eukaryota</taxon>
        <taxon>Fungi</taxon>
        <taxon>Dikarya</taxon>
        <taxon>Ascomycota</taxon>
        <taxon>Pezizomycotina</taxon>
        <taxon>Dothideomycetes</taxon>
        <taxon>Pleosporomycetidae</taxon>
        <taxon>Mytilinidiales</taxon>
        <taxon>Argynnaceae</taxon>
        <taxon>Lepidopterella</taxon>
    </lineage>
</organism>
<dbReference type="PANTHER" id="PTHR36195">
    <property type="entry name" value="DOMAIN PROTEIN, PUTATIVE (AFU_ORTHOLOGUE AFUA_5G01990)-RELATED-RELATED"/>
    <property type="match status" value="1"/>
</dbReference>
<reference evidence="2 3" key="1">
    <citation type="journal article" date="2016" name="Nat. Commun.">
        <title>Ectomycorrhizal ecology is imprinted in the genome of the dominant symbiotic fungus Cenococcum geophilum.</title>
        <authorList>
            <consortium name="DOE Joint Genome Institute"/>
            <person name="Peter M."/>
            <person name="Kohler A."/>
            <person name="Ohm R.A."/>
            <person name="Kuo A."/>
            <person name="Krutzmann J."/>
            <person name="Morin E."/>
            <person name="Arend M."/>
            <person name="Barry K.W."/>
            <person name="Binder M."/>
            <person name="Choi C."/>
            <person name="Clum A."/>
            <person name="Copeland A."/>
            <person name="Grisel N."/>
            <person name="Haridas S."/>
            <person name="Kipfer T."/>
            <person name="LaButti K."/>
            <person name="Lindquist E."/>
            <person name="Lipzen A."/>
            <person name="Maire R."/>
            <person name="Meier B."/>
            <person name="Mihaltcheva S."/>
            <person name="Molinier V."/>
            <person name="Murat C."/>
            <person name="Poggeler S."/>
            <person name="Quandt C.A."/>
            <person name="Sperisen C."/>
            <person name="Tritt A."/>
            <person name="Tisserant E."/>
            <person name="Crous P.W."/>
            <person name="Henrissat B."/>
            <person name="Nehls U."/>
            <person name="Egli S."/>
            <person name="Spatafora J.W."/>
            <person name="Grigoriev I.V."/>
            <person name="Martin F.M."/>
        </authorList>
    </citation>
    <scope>NUCLEOTIDE SEQUENCE [LARGE SCALE GENOMIC DNA]</scope>
    <source>
        <strain evidence="2 3">CBS 459.81</strain>
    </source>
</reference>
<evidence type="ECO:0000313" key="2">
    <source>
        <dbReference type="EMBL" id="OCK77057.1"/>
    </source>
</evidence>
<protein>
    <recommendedName>
        <fullName evidence="4">Osmotin, thaumatin-like protein</fullName>
    </recommendedName>
</protein>
<accession>A0A8E2JC81</accession>
<dbReference type="PANTHER" id="PTHR36195:SF6">
    <property type="entry name" value="SECRETED THAUMATIN-LIKE PROTEIN CALA"/>
    <property type="match status" value="1"/>
</dbReference>
<dbReference type="EMBL" id="KV745158">
    <property type="protein sequence ID" value="OCK77057.1"/>
    <property type="molecule type" value="Genomic_DNA"/>
</dbReference>
<dbReference type="AlphaFoldDB" id="A0A8E2JC81"/>
<dbReference type="Proteomes" id="UP000250266">
    <property type="component" value="Unassembled WGS sequence"/>
</dbReference>
<gene>
    <name evidence="2" type="ORF">K432DRAFT_445616</name>
</gene>
<keyword evidence="1" id="KW-0732">Signal</keyword>
<dbReference type="OrthoDB" id="5144514at2759"/>
<dbReference type="InterPro" id="IPR006771">
    <property type="entry name" value="CetA-like"/>
</dbReference>